<dbReference type="InterPro" id="IPR006311">
    <property type="entry name" value="TAT_signal"/>
</dbReference>
<dbReference type="GO" id="GO:1904680">
    <property type="term" value="F:peptide transmembrane transporter activity"/>
    <property type="evidence" value="ECO:0007669"/>
    <property type="project" value="TreeGrafter"/>
</dbReference>
<dbReference type="PANTHER" id="PTHR30290:SF64">
    <property type="entry name" value="ABC TRANSPORTER PERIPLASMIC BINDING PROTEIN"/>
    <property type="match status" value="1"/>
</dbReference>
<dbReference type="AlphaFoldDB" id="A0AAE4ARJ0"/>
<dbReference type="InterPro" id="IPR000914">
    <property type="entry name" value="SBP_5_dom"/>
</dbReference>
<keyword evidence="3 4" id="KW-0732">Signal</keyword>
<organism evidence="6 7">
    <name type="scientific">Amorphus orientalis</name>
    <dbReference type="NCBI Taxonomy" id="649198"/>
    <lineage>
        <taxon>Bacteria</taxon>
        <taxon>Pseudomonadati</taxon>
        <taxon>Pseudomonadota</taxon>
        <taxon>Alphaproteobacteria</taxon>
        <taxon>Hyphomicrobiales</taxon>
        <taxon>Amorphaceae</taxon>
        <taxon>Amorphus</taxon>
    </lineage>
</organism>
<gene>
    <name evidence="6" type="ORF">J2S73_001678</name>
</gene>
<evidence type="ECO:0000256" key="1">
    <source>
        <dbReference type="ARBA" id="ARBA00004418"/>
    </source>
</evidence>
<name>A0AAE4ARJ0_9HYPH</name>
<accession>A0AAE4ARJ0</accession>
<proteinExistence type="inferred from homology"/>
<dbReference type="GO" id="GO:0030288">
    <property type="term" value="C:outer membrane-bounded periplasmic space"/>
    <property type="evidence" value="ECO:0007669"/>
    <property type="project" value="TreeGrafter"/>
</dbReference>
<comment type="similarity">
    <text evidence="2">Belongs to the bacterial solute-binding protein 5 family.</text>
</comment>
<keyword evidence="7" id="KW-1185">Reference proteome</keyword>
<evidence type="ECO:0000313" key="7">
    <source>
        <dbReference type="Proteomes" id="UP001229244"/>
    </source>
</evidence>
<dbReference type="GO" id="GO:0042884">
    <property type="term" value="P:microcin transport"/>
    <property type="evidence" value="ECO:0007669"/>
    <property type="project" value="TreeGrafter"/>
</dbReference>
<evidence type="ECO:0000256" key="2">
    <source>
        <dbReference type="ARBA" id="ARBA00005695"/>
    </source>
</evidence>
<dbReference type="InterPro" id="IPR039424">
    <property type="entry name" value="SBP_5"/>
</dbReference>
<evidence type="ECO:0000259" key="5">
    <source>
        <dbReference type="Pfam" id="PF00496"/>
    </source>
</evidence>
<dbReference type="PIRSF" id="PIRSF002741">
    <property type="entry name" value="MppA"/>
    <property type="match status" value="1"/>
</dbReference>
<reference evidence="6" key="1">
    <citation type="submission" date="2023-07" db="EMBL/GenBank/DDBJ databases">
        <title>Genomic Encyclopedia of Type Strains, Phase IV (KMG-IV): sequencing the most valuable type-strain genomes for metagenomic binning, comparative biology and taxonomic classification.</title>
        <authorList>
            <person name="Goeker M."/>
        </authorList>
    </citation>
    <scope>NUCLEOTIDE SEQUENCE</scope>
    <source>
        <strain evidence="6">DSM 21202</strain>
    </source>
</reference>
<evidence type="ECO:0000256" key="3">
    <source>
        <dbReference type="ARBA" id="ARBA00022729"/>
    </source>
</evidence>
<dbReference type="Gene3D" id="3.40.190.10">
    <property type="entry name" value="Periplasmic binding protein-like II"/>
    <property type="match status" value="1"/>
</dbReference>
<comment type="caution">
    <text evidence="6">The sequence shown here is derived from an EMBL/GenBank/DDBJ whole genome shotgun (WGS) entry which is preliminary data.</text>
</comment>
<dbReference type="Proteomes" id="UP001229244">
    <property type="component" value="Unassembled WGS sequence"/>
</dbReference>
<sequence length="635" mass="70984">MSVRRSLPVSRRGALKIGALGAFAFGASALPFRLAAAQQASAPAGGAGRHGLSVFGDLALPPDFSQFPYVDPDAPKGGTLRILPSQWGFNQNPLTYNTFNTFILAGDAPPMMEMCFDTLMVRQLDEPDAVYGLVADTVSVSDDEKTFSFHLRPEARFHDGSPLTAEDVAFSLQTLRDEGHPSLRQVLSWMERAEVEDAETVVVVLKPEASNRLPPTIATMPILSKAYYTENDFQRSSLEPPLSSGPYRVGEHETGRYVNYERVADWWAADLPVSRGQHNFDIVRVEFFRDRQIAFQALTNGTLTFREESISKNWVTAYDFPAVRDGEVIKNEFPDNRPSGAQGWFINTRRKKFADPRTRQALGLAFDFQWTNENLFYGLYERVASFFENSDMMAEGMPSEAELALMEPLRDQIPEAAFGEAWTPPVSDGSGSDRTLLREANDLLMQAGWQRDGRNLVDADGNPFTIELLGNSPSFERIVQPYARNLERLGIQMNFRLVDPAQFQSRLNGFDFDMVGRRFALSATPGEGIREFWTSEAADTDGSSNLSGIRNPAIDALVAKLVNAPTREDMVTAARALDRVLRVGFYWVPNWYSATHRVAYWDLFGYPEKTPHYAFPVAATWWWDADKAAALGRDG</sequence>
<dbReference type="SUPFAM" id="SSF53850">
    <property type="entry name" value="Periplasmic binding protein-like II"/>
    <property type="match status" value="1"/>
</dbReference>
<protein>
    <submittedName>
        <fullName evidence="6">Microcin C transport system substrate-binding protein</fullName>
    </submittedName>
</protein>
<dbReference type="PROSITE" id="PS51318">
    <property type="entry name" value="TAT"/>
    <property type="match status" value="1"/>
</dbReference>
<evidence type="ECO:0000313" key="6">
    <source>
        <dbReference type="EMBL" id="MDQ0315221.1"/>
    </source>
</evidence>
<feature type="signal peptide" evidence="4">
    <location>
        <begin position="1"/>
        <end position="29"/>
    </location>
</feature>
<dbReference type="Gene3D" id="3.10.105.10">
    <property type="entry name" value="Dipeptide-binding Protein, Domain 3"/>
    <property type="match status" value="1"/>
</dbReference>
<dbReference type="PANTHER" id="PTHR30290">
    <property type="entry name" value="PERIPLASMIC BINDING COMPONENT OF ABC TRANSPORTER"/>
    <property type="match status" value="1"/>
</dbReference>
<dbReference type="RefSeq" id="WP_306885058.1">
    <property type="nucleotide sequence ID" value="NZ_JAUSUL010000002.1"/>
</dbReference>
<dbReference type="CDD" id="cd08497">
    <property type="entry name" value="MbnE-like"/>
    <property type="match status" value="1"/>
</dbReference>
<dbReference type="Pfam" id="PF00496">
    <property type="entry name" value="SBP_bac_5"/>
    <property type="match status" value="1"/>
</dbReference>
<dbReference type="EMBL" id="JAUSUL010000002">
    <property type="protein sequence ID" value="MDQ0315221.1"/>
    <property type="molecule type" value="Genomic_DNA"/>
</dbReference>
<dbReference type="GO" id="GO:0015833">
    <property type="term" value="P:peptide transport"/>
    <property type="evidence" value="ECO:0007669"/>
    <property type="project" value="TreeGrafter"/>
</dbReference>
<feature type="domain" description="Solute-binding protein family 5" evidence="5">
    <location>
        <begin position="130"/>
        <end position="536"/>
    </location>
</feature>
<comment type="subcellular location">
    <subcellularLocation>
        <location evidence="1">Periplasm</location>
    </subcellularLocation>
</comment>
<dbReference type="InterPro" id="IPR030678">
    <property type="entry name" value="Peptide/Ni-bd"/>
</dbReference>
<feature type="chain" id="PRO_5042078368" evidence="4">
    <location>
        <begin position="30"/>
        <end position="635"/>
    </location>
</feature>
<dbReference type="GO" id="GO:0043190">
    <property type="term" value="C:ATP-binding cassette (ABC) transporter complex"/>
    <property type="evidence" value="ECO:0007669"/>
    <property type="project" value="InterPro"/>
</dbReference>
<evidence type="ECO:0000256" key="4">
    <source>
        <dbReference type="SAM" id="SignalP"/>
    </source>
</evidence>